<dbReference type="InterPro" id="IPR000242">
    <property type="entry name" value="PTP_cat"/>
</dbReference>
<accession>A0AAD1SCJ3</accession>
<comment type="catalytic activity">
    <reaction evidence="4">
        <text>O-phospho-L-tyrosyl-[protein] + H2O = L-tyrosyl-[protein] + phosphate</text>
        <dbReference type="Rhea" id="RHEA:10684"/>
        <dbReference type="Rhea" id="RHEA-COMP:10136"/>
        <dbReference type="Rhea" id="RHEA-COMP:20101"/>
        <dbReference type="ChEBI" id="CHEBI:15377"/>
        <dbReference type="ChEBI" id="CHEBI:43474"/>
        <dbReference type="ChEBI" id="CHEBI:46858"/>
        <dbReference type="ChEBI" id="CHEBI:61978"/>
        <dbReference type="EC" id="3.1.3.48"/>
    </reaction>
</comment>
<dbReference type="PANTHER" id="PTHR19134:SF449">
    <property type="entry name" value="TYROSINE-PROTEIN PHOSPHATASE 1"/>
    <property type="match status" value="1"/>
</dbReference>
<dbReference type="Pfam" id="PF00102">
    <property type="entry name" value="Y_phosphatase"/>
    <property type="match status" value="1"/>
</dbReference>
<evidence type="ECO:0000256" key="1">
    <source>
        <dbReference type="ARBA" id="ARBA00013064"/>
    </source>
</evidence>
<keyword evidence="9" id="KW-0675">Receptor</keyword>
<dbReference type="PANTHER" id="PTHR19134">
    <property type="entry name" value="RECEPTOR-TYPE TYROSINE-PROTEIN PHOSPHATASE"/>
    <property type="match status" value="1"/>
</dbReference>
<proteinExistence type="predicted"/>
<evidence type="ECO:0000259" key="8">
    <source>
        <dbReference type="PROSITE" id="PS50056"/>
    </source>
</evidence>
<keyword evidence="3" id="KW-0904">Protein phosphatase</keyword>
<dbReference type="GO" id="GO:0004725">
    <property type="term" value="F:protein tyrosine phosphatase activity"/>
    <property type="evidence" value="ECO:0007669"/>
    <property type="project" value="UniProtKB-EC"/>
</dbReference>
<feature type="domain" description="Tyrosine-protein phosphatase" evidence="7">
    <location>
        <begin position="50"/>
        <end position="314"/>
    </location>
</feature>
<evidence type="ECO:0000256" key="4">
    <source>
        <dbReference type="ARBA" id="ARBA00051722"/>
    </source>
</evidence>
<dbReference type="EMBL" id="OW240916">
    <property type="protein sequence ID" value="CAH2297367.1"/>
    <property type="molecule type" value="Genomic_DNA"/>
</dbReference>
<evidence type="ECO:0000259" key="7">
    <source>
        <dbReference type="PROSITE" id="PS50055"/>
    </source>
</evidence>
<evidence type="ECO:0000256" key="5">
    <source>
        <dbReference type="ARBA" id="ARBA00058215"/>
    </source>
</evidence>
<reference evidence="9" key="1">
    <citation type="submission" date="2022-03" db="EMBL/GenBank/DDBJ databases">
        <authorList>
            <person name="Alioto T."/>
            <person name="Alioto T."/>
            <person name="Gomez Garrido J."/>
        </authorList>
    </citation>
    <scope>NUCLEOTIDE SEQUENCE</scope>
</reference>
<dbReference type="Gene3D" id="3.90.190.10">
    <property type="entry name" value="Protein tyrosine phosphatase superfamily"/>
    <property type="match status" value="1"/>
</dbReference>
<evidence type="ECO:0000256" key="6">
    <source>
        <dbReference type="ARBA" id="ARBA00072470"/>
    </source>
</evidence>
<evidence type="ECO:0000256" key="3">
    <source>
        <dbReference type="ARBA" id="ARBA00022912"/>
    </source>
</evidence>
<sequence length="326" mass="37341">MELGEEQYVFLYDILLETLLCGVTSVAVQDVQKHIQRMSVQDPVTKTNGFMKEFQSLEKLTGLYRLCTYKEGEKLENESKNRYRGILPGDHYRPILMSSMNEQNFSGYINAVFINSNCQDDAFVVTQLPLKKTLSDFWSLVWDYKCTLVVLMHDPQDVSELNAQFWPEKGVIRHGGFSIKKISKATMAGYRETTLCIKHTDESQQTSLEVKLWQLKIWPKNETVPQSPSVFIGLIGMMEKHQQQQESDCHVLVTCCDGASRSGLFCAGAIVCDQIRSEGCLDVSQAVRSLKKRRIQLIPNKDQYTFCYTLAQSYLDSFETYGNFKH</sequence>
<protein>
    <recommendedName>
        <fullName evidence="6">Tyrosine-protein phosphatase non-receptor type 20</fullName>
        <ecNumber evidence="1">3.1.3.48</ecNumber>
    </recommendedName>
</protein>
<keyword evidence="10" id="KW-1185">Reference proteome</keyword>
<dbReference type="Proteomes" id="UP001295444">
    <property type="component" value="Chromosome 05"/>
</dbReference>
<feature type="domain" description="Tyrosine specific protein phosphatases" evidence="8">
    <location>
        <begin position="229"/>
        <end position="305"/>
    </location>
</feature>
<dbReference type="SUPFAM" id="SSF52799">
    <property type="entry name" value="(Phosphotyrosine protein) phosphatases II"/>
    <property type="match status" value="1"/>
</dbReference>
<dbReference type="SMART" id="SM00194">
    <property type="entry name" value="PTPc"/>
    <property type="match status" value="1"/>
</dbReference>
<dbReference type="EC" id="3.1.3.48" evidence="1"/>
<dbReference type="InterPro" id="IPR000387">
    <property type="entry name" value="Tyr_Pase_dom"/>
</dbReference>
<dbReference type="InterPro" id="IPR029021">
    <property type="entry name" value="Prot-tyrosine_phosphatase-like"/>
</dbReference>
<evidence type="ECO:0000256" key="2">
    <source>
        <dbReference type="ARBA" id="ARBA00022801"/>
    </source>
</evidence>
<dbReference type="AlphaFoldDB" id="A0AAD1SCJ3"/>
<organism evidence="9 10">
    <name type="scientific">Pelobates cultripes</name>
    <name type="common">Western spadefoot toad</name>
    <dbReference type="NCBI Taxonomy" id="61616"/>
    <lineage>
        <taxon>Eukaryota</taxon>
        <taxon>Metazoa</taxon>
        <taxon>Chordata</taxon>
        <taxon>Craniata</taxon>
        <taxon>Vertebrata</taxon>
        <taxon>Euteleostomi</taxon>
        <taxon>Amphibia</taxon>
        <taxon>Batrachia</taxon>
        <taxon>Anura</taxon>
        <taxon>Pelobatoidea</taxon>
        <taxon>Pelobatidae</taxon>
        <taxon>Pelobates</taxon>
    </lineage>
</organism>
<evidence type="ECO:0000313" key="9">
    <source>
        <dbReference type="EMBL" id="CAH2297367.1"/>
    </source>
</evidence>
<dbReference type="FunFam" id="3.90.190.10:FF:000102">
    <property type="entry name" value="Receptor-type tyrosine-protein phosphatase"/>
    <property type="match status" value="1"/>
</dbReference>
<dbReference type="InterPro" id="IPR050348">
    <property type="entry name" value="Protein-Tyr_Phosphatase"/>
</dbReference>
<keyword evidence="2" id="KW-0378">Hydrolase</keyword>
<evidence type="ECO:0000313" key="10">
    <source>
        <dbReference type="Proteomes" id="UP001295444"/>
    </source>
</evidence>
<gene>
    <name evidence="9" type="ORF">PECUL_23A004678</name>
</gene>
<dbReference type="PRINTS" id="PR00700">
    <property type="entry name" value="PRTYPHPHTASE"/>
</dbReference>
<comment type="function">
    <text evidence="5">Tyrosine-protein phosphatase targeted to sites of actin polymerization in response of varied extracellular stimuli. Has tyrosine phosphatase activity towards various tyrosyl phosphorylated substrates.</text>
</comment>
<dbReference type="InterPro" id="IPR003595">
    <property type="entry name" value="Tyr_Pase_cat"/>
</dbReference>
<dbReference type="PROSITE" id="PS50055">
    <property type="entry name" value="TYR_PHOSPHATASE_PTP"/>
    <property type="match status" value="1"/>
</dbReference>
<dbReference type="PROSITE" id="PS50056">
    <property type="entry name" value="TYR_PHOSPHATASE_2"/>
    <property type="match status" value="1"/>
</dbReference>
<dbReference type="SMART" id="SM00404">
    <property type="entry name" value="PTPc_motif"/>
    <property type="match status" value="1"/>
</dbReference>
<name>A0AAD1SCJ3_PELCU</name>